<dbReference type="PANTHER" id="PTHR15837:SF0">
    <property type="entry name" value="RAN GUANINE NUCLEOTIDE RELEASE FACTOR"/>
    <property type="match status" value="1"/>
</dbReference>
<sequence>MSQRTLFGGAISIVLPTNLLDASDIRQVPDTQEVFVSRDSDISFVVEILERVPIQNPDEAARFHFDSLAHDNDAQSHIVHEVQVPSAQNAALSEGTPLPIILDGSQAVTKFNRTTADDVRILLALFRIENKNVDLVLSVNIPTVAEDGTAVPPSGIESTREVFMVAASSLRVLDFDLFV</sequence>
<keyword evidence="2" id="KW-0813">Transport</keyword>
<evidence type="ECO:0000256" key="3">
    <source>
        <dbReference type="ARBA" id="ARBA00022927"/>
    </source>
</evidence>
<reference evidence="4 5" key="1">
    <citation type="submission" date="2018-06" db="EMBL/GenBank/DDBJ databases">
        <title>A transcriptomic atlas of mushroom development highlights an independent origin of complex multicellularity.</title>
        <authorList>
            <consortium name="DOE Joint Genome Institute"/>
            <person name="Krizsan K."/>
            <person name="Almasi E."/>
            <person name="Merenyi Z."/>
            <person name="Sahu N."/>
            <person name="Viragh M."/>
            <person name="Koszo T."/>
            <person name="Mondo S."/>
            <person name="Kiss B."/>
            <person name="Balint B."/>
            <person name="Kues U."/>
            <person name="Barry K."/>
            <person name="Hegedus J.C."/>
            <person name="Henrissat B."/>
            <person name="Johnson J."/>
            <person name="Lipzen A."/>
            <person name="Ohm R."/>
            <person name="Nagy I."/>
            <person name="Pangilinan J."/>
            <person name="Yan J."/>
            <person name="Xiong Y."/>
            <person name="Grigoriev I.V."/>
            <person name="Hibbett D.S."/>
            <person name="Nagy L.G."/>
        </authorList>
    </citation>
    <scope>NUCLEOTIDE SEQUENCE [LARGE SCALE GENOMIC DNA]</scope>
    <source>
        <strain evidence="4 5">SZMC22713</strain>
    </source>
</reference>
<dbReference type="GO" id="GO:0005085">
    <property type="term" value="F:guanyl-nucleotide exchange factor activity"/>
    <property type="evidence" value="ECO:0007669"/>
    <property type="project" value="TreeGrafter"/>
</dbReference>
<name>A0A4Y7QJX3_9AGAM</name>
<proteinExistence type="inferred from homology"/>
<dbReference type="PANTHER" id="PTHR15837">
    <property type="entry name" value="RAN GUANINE NUCLEOTIDE RELEASE FACTOR"/>
    <property type="match status" value="1"/>
</dbReference>
<dbReference type="InterPro" id="IPR007681">
    <property type="entry name" value="Mog1"/>
</dbReference>
<evidence type="ECO:0000313" key="5">
    <source>
        <dbReference type="Proteomes" id="UP000294933"/>
    </source>
</evidence>
<evidence type="ECO:0000256" key="2">
    <source>
        <dbReference type="ARBA" id="ARBA00022448"/>
    </source>
</evidence>
<keyword evidence="5" id="KW-1185">Reference proteome</keyword>
<evidence type="ECO:0000256" key="1">
    <source>
        <dbReference type="ARBA" id="ARBA00010307"/>
    </source>
</evidence>
<organism evidence="4 5">
    <name type="scientific">Rickenella mellea</name>
    <dbReference type="NCBI Taxonomy" id="50990"/>
    <lineage>
        <taxon>Eukaryota</taxon>
        <taxon>Fungi</taxon>
        <taxon>Dikarya</taxon>
        <taxon>Basidiomycota</taxon>
        <taxon>Agaricomycotina</taxon>
        <taxon>Agaricomycetes</taxon>
        <taxon>Hymenochaetales</taxon>
        <taxon>Rickenellaceae</taxon>
        <taxon>Rickenella</taxon>
    </lineage>
</organism>
<gene>
    <name evidence="4" type="ORF">BD410DRAFT_818928</name>
</gene>
<dbReference type="Gene3D" id="3.40.1000.10">
    <property type="entry name" value="Mog1/PsbP, alpha/beta/alpha sandwich"/>
    <property type="match status" value="1"/>
</dbReference>
<evidence type="ECO:0000313" key="4">
    <source>
        <dbReference type="EMBL" id="TDL27521.1"/>
    </source>
</evidence>
<dbReference type="AlphaFoldDB" id="A0A4Y7QJX3"/>
<dbReference type="Pfam" id="PF04603">
    <property type="entry name" value="Mog1"/>
    <property type="match status" value="1"/>
</dbReference>
<dbReference type="VEuPathDB" id="FungiDB:BD410DRAFT_818928"/>
<dbReference type="InterPro" id="IPR016123">
    <property type="entry name" value="Mog1/PsbP_a/b/a-sand"/>
</dbReference>
<dbReference type="Proteomes" id="UP000294933">
    <property type="component" value="Unassembled WGS sequence"/>
</dbReference>
<keyword evidence="3" id="KW-0653">Protein transport</keyword>
<dbReference type="GO" id="GO:0006606">
    <property type="term" value="P:protein import into nucleus"/>
    <property type="evidence" value="ECO:0007669"/>
    <property type="project" value="TreeGrafter"/>
</dbReference>
<dbReference type="EMBL" id="ML170159">
    <property type="protein sequence ID" value="TDL27521.1"/>
    <property type="molecule type" value="Genomic_DNA"/>
</dbReference>
<dbReference type="SUPFAM" id="SSF55724">
    <property type="entry name" value="Mog1p/PsbP-like"/>
    <property type="match status" value="1"/>
</dbReference>
<protein>
    <submittedName>
        <fullName evidence="4">Mog1p/PsbP-like protein</fullName>
    </submittedName>
</protein>
<dbReference type="GO" id="GO:0005634">
    <property type="term" value="C:nucleus"/>
    <property type="evidence" value="ECO:0007669"/>
    <property type="project" value="TreeGrafter"/>
</dbReference>
<dbReference type="GO" id="GO:0031267">
    <property type="term" value="F:small GTPase binding"/>
    <property type="evidence" value="ECO:0007669"/>
    <property type="project" value="TreeGrafter"/>
</dbReference>
<dbReference type="STRING" id="50990.A0A4Y7QJX3"/>
<dbReference type="OrthoDB" id="10255285at2759"/>
<accession>A0A4Y7QJX3</accession>
<comment type="similarity">
    <text evidence="1">Belongs to the MOG1 family.</text>
</comment>